<feature type="signal peptide" evidence="3">
    <location>
        <begin position="1"/>
        <end position="29"/>
    </location>
</feature>
<dbReference type="Gene3D" id="2.40.70.10">
    <property type="entry name" value="Acid Proteases"/>
    <property type="match status" value="2"/>
</dbReference>
<accession>A0AAN6MC52</accession>
<evidence type="ECO:0000313" key="6">
    <source>
        <dbReference type="Proteomes" id="UP001303889"/>
    </source>
</evidence>
<keyword evidence="3" id="KW-0732">Signal</keyword>
<dbReference type="CDD" id="cd12087">
    <property type="entry name" value="TM_EGFR-like"/>
    <property type="match status" value="1"/>
</dbReference>
<comment type="caution">
    <text evidence="5">The sequence shown here is derived from an EMBL/GenBank/DDBJ whole genome shotgun (WGS) entry which is preliminary data.</text>
</comment>
<evidence type="ECO:0000259" key="4">
    <source>
        <dbReference type="PROSITE" id="PS51767"/>
    </source>
</evidence>
<feature type="compositionally biased region" description="Gly residues" evidence="1">
    <location>
        <begin position="443"/>
        <end position="461"/>
    </location>
</feature>
<keyword evidence="6" id="KW-1185">Reference proteome</keyword>
<evidence type="ECO:0000256" key="3">
    <source>
        <dbReference type="SAM" id="SignalP"/>
    </source>
</evidence>
<feature type="transmembrane region" description="Helical" evidence="2">
    <location>
        <begin position="479"/>
        <end position="502"/>
    </location>
</feature>
<dbReference type="AlphaFoldDB" id="A0AAN6MC52"/>
<feature type="domain" description="Peptidase A1" evidence="4">
    <location>
        <begin position="53"/>
        <end position="405"/>
    </location>
</feature>
<dbReference type="Pfam" id="PF00026">
    <property type="entry name" value="Asp"/>
    <property type="match status" value="1"/>
</dbReference>
<evidence type="ECO:0000256" key="1">
    <source>
        <dbReference type="SAM" id="MobiDB-lite"/>
    </source>
</evidence>
<reference evidence="5" key="2">
    <citation type="submission" date="2023-05" db="EMBL/GenBank/DDBJ databases">
        <authorList>
            <consortium name="Lawrence Berkeley National Laboratory"/>
            <person name="Steindorff A."/>
            <person name="Hensen N."/>
            <person name="Bonometti L."/>
            <person name="Westerberg I."/>
            <person name="Brannstrom I.O."/>
            <person name="Guillou S."/>
            <person name="Cros-Aarteil S."/>
            <person name="Calhoun S."/>
            <person name="Haridas S."/>
            <person name="Kuo A."/>
            <person name="Mondo S."/>
            <person name="Pangilinan J."/>
            <person name="Riley R."/>
            <person name="Labutti K."/>
            <person name="Andreopoulos B."/>
            <person name="Lipzen A."/>
            <person name="Chen C."/>
            <person name="Yanf M."/>
            <person name="Daum C."/>
            <person name="Ng V."/>
            <person name="Clum A."/>
            <person name="Ohm R."/>
            <person name="Martin F."/>
            <person name="Silar P."/>
            <person name="Natvig D."/>
            <person name="Lalanne C."/>
            <person name="Gautier V."/>
            <person name="Ament-Velasquez S.L."/>
            <person name="Kruys A."/>
            <person name="Hutchinson M.I."/>
            <person name="Powell A.J."/>
            <person name="Barry K."/>
            <person name="Miller A.N."/>
            <person name="Grigoriev I.V."/>
            <person name="Debuchy R."/>
            <person name="Gladieux P."/>
            <person name="Thoren M.H."/>
            <person name="Johannesson H."/>
        </authorList>
    </citation>
    <scope>NUCLEOTIDE SEQUENCE</scope>
    <source>
        <strain evidence="5">CBS 103.79</strain>
    </source>
</reference>
<dbReference type="EMBL" id="MU856018">
    <property type="protein sequence ID" value="KAK3898020.1"/>
    <property type="molecule type" value="Genomic_DNA"/>
</dbReference>
<gene>
    <name evidence="5" type="ORF">C8A05DRAFT_47546</name>
</gene>
<dbReference type="SUPFAM" id="SSF50630">
    <property type="entry name" value="Acid proteases"/>
    <property type="match status" value="1"/>
</dbReference>
<name>A0AAN6MC52_9PEZI</name>
<reference evidence="5" key="1">
    <citation type="journal article" date="2023" name="Mol. Phylogenet. Evol.">
        <title>Genome-scale phylogeny and comparative genomics of the fungal order Sordariales.</title>
        <authorList>
            <person name="Hensen N."/>
            <person name="Bonometti L."/>
            <person name="Westerberg I."/>
            <person name="Brannstrom I.O."/>
            <person name="Guillou S."/>
            <person name="Cros-Aarteil S."/>
            <person name="Calhoun S."/>
            <person name="Haridas S."/>
            <person name="Kuo A."/>
            <person name="Mondo S."/>
            <person name="Pangilinan J."/>
            <person name="Riley R."/>
            <person name="LaButti K."/>
            <person name="Andreopoulos B."/>
            <person name="Lipzen A."/>
            <person name="Chen C."/>
            <person name="Yan M."/>
            <person name="Daum C."/>
            <person name="Ng V."/>
            <person name="Clum A."/>
            <person name="Steindorff A."/>
            <person name="Ohm R.A."/>
            <person name="Martin F."/>
            <person name="Silar P."/>
            <person name="Natvig D.O."/>
            <person name="Lalanne C."/>
            <person name="Gautier V."/>
            <person name="Ament-Velasquez S.L."/>
            <person name="Kruys A."/>
            <person name="Hutchinson M.I."/>
            <person name="Powell A.J."/>
            <person name="Barry K."/>
            <person name="Miller A.N."/>
            <person name="Grigoriev I.V."/>
            <person name="Debuchy R."/>
            <person name="Gladieux P."/>
            <person name="Hiltunen Thoren M."/>
            <person name="Johannesson H."/>
        </authorList>
    </citation>
    <scope>NUCLEOTIDE SEQUENCE</scope>
    <source>
        <strain evidence="5">CBS 103.79</strain>
    </source>
</reference>
<keyword evidence="2" id="KW-0472">Membrane</keyword>
<feature type="region of interest" description="Disordered" evidence="1">
    <location>
        <begin position="430"/>
        <end position="469"/>
    </location>
</feature>
<organism evidence="5 6">
    <name type="scientific">Staphylotrichum tortipilum</name>
    <dbReference type="NCBI Taxonomy" id="2831512"/>
    <lineage>
        <taxon>Eukaryota</taxon>
        <taxon>Fungi</taxon>
        <taxon>Dikarya</taxon>
        <taxon>Ascomycota</taxon>
        <taxon>Pezizomycotina</taxon>
        <taxon>Sordariomycetes</taxon>
        <taxon>Sordariomycetidae</taxon>
        <taxon>Sordariales</taxon>
        <taxon>Chaetomiaceae</taxon>
        <taxon>Staphylotrichum</taxon>
    </lineage>
</organism>
<dbReference type="InterPro" id="IPR033121">
    <property type="entry name" value="PEPTIDASE_A1"/>
</dbReference>
<proteinExistence type="predicted"/>
<sequence length="584" mass="61350">MSARLASSVWRHSVFLTLVLLSLFTFSSAIDCAPPPIGVTLRNVTLSTRNTRRGIAASVGTPPQDFAFLPGWYTNNTYLYGTDGRCKADDWSAAACTTLRGGAYDASASKTQKTPSTDAYPPDSSPYNAMRYISDTLKLNDNVSVPFFPMGVAINDLETQGYYPQMTFGIGTNSTLLNTLKSSGKIASKTFSYFAGRFGGTKDAQMDGAVAFGGYDKAKVKGQRYTTPMMHGTACSTNMVVTIIDIVLNFRNGTNASLFGGSQSESMVACLAPSVPVFMNLPLDPYFSNWLTLSNSSLSVGDLYRSVGINFWNMRYHTGYKPYDGDVTLKFPSGLSIRLPNELLVVPEVDIDPKTGALMSNATDPNFLINSGQDVNARDMAALGATFFSAAYLMVNQDADEFSLWAANPSTQSNLVAVDSTGAEVAKACATTSGTAKPTSMGGASGGGDGKGSDSGVGASGAGESTVPEAGGSGLGTGAIAGIAVGGAAVVLLLGALAFWLIMRRKAKAAAANAVAVAAAAAGAHEVEWDPHHVYYHEAGGLAKFVTHEVDGERPAAEMAATPSVQYVPPRQSERQPSVWHELA</sequence>
<feature type="chain" id="PRO_5042866465" evidence="3">
    <location>
        <begin position="30"/>
        <end position="584"/>
    </location>
</feature>
<dbReference type="InterPro" id="IPR021109">
    <property type="entry name" value="Peptidase_aspartic_dom_sf"/>
</dbReference>
<evidence type="ECO:0000256" key="2">
    <source>
        <dbReference type="SAM" id="Phobius"/>
    </source>
</evidence>
<keyword evidence="2" id="KW-1133">Transmembrane helix</keyword>
<protein>
    <submittedName>
        <fullName evidence="5">Aspartic peptidase domain-containing protein</fullName>
    </submittedName>
</protein>
<keyword evidence="2" id="KW-0812">Transmembrane</keyword>
<dbReference type="PROSITE" id="PS51767">
    <property type="entry name" value="PEPTIDASE_A1"/>
    <property type="match status" value="1"/>
</dbReference>
<dbReference type="Proteomes" id="UP001303889">
    <property type="component" value="Unassembled WGS sequence"/>
</dbReference>
<evidence type="ECO:0000313" key="5">
    <source>
        <dbReference type="EMBL" id="KAK3898020.1"/>
    </source>
</evidence>